<evidence type="ECO:0000313" key="3">
    <source>
        <dbReference type="Proteomes" id="UP000014216"/>
    </source>
</evidence>
<dbReference type="OrthoDB" id="275181at2"/>
<evidence type="ECO:0000259" key="1">
    <source>
        <dbReference type="Pfam" id="PF05057"/>
    </source>
</evidence>
<name>S0G2C8_9BACT</name>
<dbReference type="PATRIC" id="fig|1286635.3.peg.4033"/>
<dbReference type="EMBL" id="APJX01000011">
    <property type="protein sequence ID" value="EMS77876.1"/>
    <property type="molecule type" value="Genomic_DNA"/>
</dbReference>
<dbReference type="InterPro" id="IPR029058">
    <property type="entry name" value="AB_hydrolase_fold"/>
</dbReference>
<feature type="domain" description="DUF676" evidence="1">
    <location>
        <begin position="106"/>
        <end position="192"/>
    </location>
</feature>
<dbReference type="Gene3D" id="3.40.50.1820">
    <property type="entry name" value="alpha/beta hydrolase"/>
    <property type="match status" value="1"/>
</dbReference>
<protein>
    <recommendedName>
        <fullName evidence="1">DUF676 domain-containing protein</fullName>
    </recommendedName>
</protein>
<accession>S0G2C8</accession>
<sequence>MEKYLPIIYVRGYAGSQGAVESTVDRPYYGFNLGSTQVRTGPDGDPDFFIFESPLVRLIKDHGYTDLFARTGNGGAVELLNGEDKRYETGRFPVRSLWIFRYYDRTSERAGDGTRDVIETLGENLGCLVDYVLAQTGAPRVHLVAHSMGGLICRSLIQRVLQKEAAKKIDRLFTYATPHRGIHFRRGLGFLTSVRDLLGLNDSNTFGPDRMREFLGFSNNWDPNRLNEMGGHFPVDRVFSLVGTNHTDYNLARLAVGPGSDGLVQMDHAYVKGSSRAFVFRSHSGPLGIVNSEEGYQNLQRFLFGDTSVRIDLENVRLKNALRSNGDLRFLLIETTVLIRGEQIVMTDQREEQGSALTVPARALETGCETLFRTYLMKAYRPSARDRYSNFQIRLRVLPLYVRNRRVLRDRHYFGEHLFQHTLTVGIRDSDAGDGRLVRARWAGLDSDLPATGKRYPRNDNIRFPLPSKNLEQGDLVLRVRDEHGNSS</sequence>
<dbReference type="InterPro" id="IPR007751">
    <property type="entry name" value="DUF676_lipase-like"/>
</dbReference>
<reference evidence="2 3" key="1">
    <citation type="journal article" date="2013" name="Genome Announc.">
        <title>Draft Genome Sequence of Desulfotignum phosphitoxidans DSM 13687 Strain FiPS-3.</title>
        <authorList>
            <person name="Poehlein A."/>
            <person name="Daniel R."/>
            <person name="Simeonova D.D."/>
        </authorList>
    </citation>
    <scope>NUCLEOTIDE SEQUENCE [LARGE SCALE GENOMIC DNA]</scope>
    <source>
        <strain evidence="2 3">DSM 13687</strain>
    </source>
</reference>
<dbReference type="Proteomes" id="UP000014216">
    <property type="component" value="Unassembled WGS sequence"/>
</dbReference>
<dbReference type="SUPFAM" id="SSF53474">
    <property type="entry name" value="alpha/beta-Hydrolases"/>
    <property type="match status" value="1"/>
</dbReference>
<dbReference type="RefSeq" id="WP_006968013.1">
    <property type="nucleotide sequence ID" value="NZ_APJX01000011.1"/>
</dbReference>
<gene>
    <name evidence="2" type="ORF">Dpo_11c00180</name>
</gene>
<dbReference type="AlphaFoldDB" id="S0G2C8"/>
<dbReference type="Pfam" id="PF05057">
    <property type="entry name" value="DUF676"/>
    <property type="match status" value="1"/>
</dbReference>
<evidence type="ECO:0000313" key="2">
    <source>
        <dbReference type="EMBL" id="EMS77876.1"/>
    </source>
</evidence>
<organism evidence="2 3">
    <name type="scientific">Desulfotignum phosphitoxidans DSM 13687</name>
    <dbReference type="NCBI Taxonomy" id="1286635"/>
    <lineage>
        <taxon>Bacteria</taxon>
        <taxon>Pseudomonadati</taxon>
        <taxon>Thermodesulfobacteriota</taxon>
        <taxon>Desulfobacteria</taxon>
        <taxon>Desulfobacterales</taxon>
        <taxon>Desulfobacteraceae</taxon>
        <taxon>Desulfotignum</taxon>
    </lineage>
</organism>
<proteinExistence type="predicted"/>
<keyword evidence="3" id="KW-1185">Reference proteome</keyword>
<comment type="caution">
    <text evidence="2">The sequence shown here is derived from an EMBL/GenBank/DDBJ whole genome shotgun (WGS) entry which is preliminary data.</text>
</comment>